<evidence type="ECO:0000256" key="8">
    <source>
        <dbReference type="ARBA" id="ARBA00023136"/>
    </source>
</evidence>
<dbReference type="GO" id="GO:0030131">
    <property type="term" value="C:clathrin adaptor complex"/>
    <property type="evidence" value="ECO:0007669"/>
    <property type="project" value="InterPro"/>
</dbReference>
<dbReference type="PROSITE" id="PS51072">
    <property type="entry name" value="MHD"/>
    <property type="match status" value="1"/>
</dbReference>
<dbReference type="Pfam" id="PF01217">
    <property type="entry name" value="Clat_adaptor_s"/>
    <property type="match status" value="1"/>
</dbReference>
<protein>
    <submittedName>
        <fullName evidence="12">AP2M1 protein</fullName>
    </submittedName>
</protein>
<dbReference type="Gene3D" id="3.30.450.60">
    <property type="match status" value="1"/>
</dbReference>
<evidence type="ECO:0000256" key="2">
    <source>
        <dbReference type="ARBA" id="ARBA00004277"/>
    </source>
</evidence>
<evidence type="ECO:0000256" key="9">
    <source>
        <dbReference type="ARBA" id="ARBA00023176"/>
    </source>
</evidence>
<feature type="binding site" evidence="10">
    <location>
        <position position="369"/>
    </location>
    <ligand>
        <name>a 1,2-diacyl-sn-glycero-3-phospho-(1D-myo-inositol-3,4,5-trisphosphate)</name>
        <dbReference type="ChEBI" id="CHEBI:57836"/>
    </ligand>
</feature>
<evidence type="ECO:0000256" key="10">
    <source>
        <dbReference type="PIRSR" id="PIRSR005992-1"/>
    </source>
</evidence>
<evidence type="ECO:0000256" key="6">
    <source>
        <dbReference type="ARBA" id="ARBA00022583"/>
    </source>
</evidence>
<sequence>MIGGLFIYNHKGEVLISRVYRDDIGRNAVDAFRVNVIHARQQVRSPVTNIARTSFFHVKRSNIWLAAVTKQNVNAAMVFEFLYKMCDVMTAYFGKISEENIKNNFVLIYELLDEILDFGYPQNSETGALKTFITQQGIKSQTKEEQSQITSQVTGQIGWRREGIKYRRNELFLDVLESVNLLMSPQGNSSCILNHLLRLLLLFASSCSILSAGQVLSAHVSGRVVMKSYLSGMPECKFGMNDKIVIDKQGKGTADETGKSGKQSIAIDDCTFHQCVRLSKFDSERSISFIPPDGEFELMRYRTTKDIILPFRVIPLVREVGRTKLEVKVVIKSNFKPSLLAQKIEVRIPTPLNTSGVQVICMKGKAKYKASENAIVWKIKRMAGMKESQISAEIELLPTNDKKKWARPPISMNFEVPFAPSGLKVRYLKVFEPKLNYSDHDVIKWVRYIGRSGIYETRC</sequence>
<name>A0A8X7X731_POLSE</name>
<feature type="binding site" evidence="10">
    <location>
        <position position="367"/>
    </location>
    <ligand>
        <name>a 1,2-diacyl-sn-glycero-3-phospho-(1D-myo-inositol-3,4,5-trisphosphate)</name>
        <dbReference type="ChEBI" id="CHEBI:57836"/>
    </ligand>
</feature>
<evidence type="ECO:0000256" key="4">
    <source>
        <dbReference type="ARBA" id="ARBA00022448"/>
    </source>
</evidence>
<feature type="non-terminal residue" evidence="12">
    <location>
        <position position="459"/>
    </location>
</feature>
<dbReference type="CDD" id="cd09251">
    <property type="entry name" value="AP-2_Mu2_Cterm"/>
    <property type="match status" value="1"/>
</dbReference>
<comment type="similarity">
    <text evidence="3">Belongs to the adaptor complexes medium subunit family.</text>
</comment>
<keyword evidence="6" id="KW-0254">Endocytosis</keyword>
<dbReference type="AlphaFoldDB" id="A0A8X7X731"/>
<keyword evidence="5" id="KW-1003">Cell membrane</keyword>
<dbReference type="Proteomes" id="UP000886611">
    <property type="component" value="Unassembled WGS sequence"/>
</dbReference>
<keyword evidence="8" id="KW-0472">Membrane</keyword>
<feature type="binding site" evidence="10">
    <location>
        <position position="380"/>
    </location>
    <ligand>
        <name>a 1,2-diacyl-sn-glycero-3-phospho-(1D-myo-inositol-3,4,5-trisphosphate)</name>
        <dbReference type="ChEBI" id="CHEBI:57836"/>
    </ligand>
</feature>
<dbReference type="InterPro" id="IPR022775">
    <property type="entry name" value="AP_mu_sigma_su"/>
</dbReference>
<evidence type="ECO:0000256" key="7">
    <source>
        <dbReference type="ARBA" id="ARBA00022927"/>
    </source>
</evidence>
<comment type="caution">
    <text evidence="12">The sequence shown here is derived from an EMBL/GenBank/DDBJ whole genome shotgun (WGS) entry which is preliminary data.</text>
</comment>
<dbReference type="InterPro" id="IPR050431">
    <property type="entry name" value="Adaptor_comp_med_subunit"/>
</dbReference>
<reference evidence="12 13" key="1">
    <citation type="journal article" date="2021" name="Cell">
        <title>Tracing the genetic footprints of vertebrate landing in non-teleost ray-finned fishes.</title>
        <authorList>
            <person name="Bi X."/>
            <person name="Wang K."/>
            <person name="Yang L."/>
            <person name="Pan H."/>
            <person name="Jiang H."/>
            <person name="Wei Q."/>
            <person name="Fang M."/>
            <person name="Yu H."/>
            <person name="Zhu C."/>
            <person name="Cai Y."/>
            <person name="He Y."/>
            <person name="Gan X."/>
            <person name="Zeng H."/>
            <person name="Yu D."/>
            <person name="Zhu Y."/>
            <person name="Jiang H."/>
            <person name="Qiu Q."/>
            <person name="Yang H."/>
            <person name="Zhang Y.E."/>
            <person name="Wang W."/>
            <person name="Zhu M."/>
            <person name="He S."/>
            <person name="Zhang G."/>
        </authorList>
    </citation>
    <scope>NUCLEOTIDE SEQUENCE [LARGE SCALE GENOMIC DNA]</scope>
    <source>
        <strain evidence="12">Bchr_013</strain>
    </source>
</reference>
<evidence type="ECO:0000259" key="11">
    <source>
        <dbReference type="PROSITE" id="PS51072"/>
    </source>
</evidence>
<dbReference type="InterPro" id="IPR036168">
    <property type="entry name" value="AP2_Mu_C_sf"/>
</dbReference>
<feature type="binding site" evidence="10">
    <location>
        <position position="378"/>
    </location>
    <ligand>
        <name>a 1,2-diacyl-sn-glycero-3-phospho-(1D-myo-inositol-3,4,5-trisphosphate)</name>
        <dbReference type="ChEBI" id="CHEBI:57836"/>
    </ligand>
</feature>
<dbReference type="PROSITE" id="PS00991">
    <property type="entry name" value="CLAT_ADAPTOR_M_2"/>
    <property type="match status" value="1"/>
</dbReference>
<dbReference type="GO" id="GO:0008289">
    <property type="term" value="F:lipid binding"/>
    <property type="evidence" value="ECO:0007669"/>
    <property type="project" value="UniProtKB-KW"/>
</dbReference>
<proteinExistence type="inferred from homology"/>
<evidence type="ECO:0000256" key="1">
    <source>
        <dbReference type="ARBA" id="ARBA00004236"/>
    </source>
</evidence>
<keyword evidence="9" id="KW-0168">Coated pit</keyword>
<dbReference type="GO" id="GO:0006897">
    <property type="term" value="P:endocytosis"/>
    <property type="evidence" value="ECO:0007669"/>
    <property type="project" value="UniProtKB-KW"/>
</dbReference>
<dbReference type="InterPro" id="IPR011012">
    <property type="entry name" value="Longin-like_dom_sf"/>
</dbReference>
<dbReference type="PANTHER" id="PTHR10529">
    <property type="entry name" value="AP COMPLEX SUBUNIT MU"/>
    <property type="match status" value="1"/>
</dbReference>
<organism evidence="12 13">
    <name type="scientific">Polypterus senegalus</name>
    <name type="common">Senegal bichir</name>
    <dbReference type="NCBI Taxonomy" id="55291"/>
    <lineage>
        <taxon>Eukaryota</taxon>
        <taxon>Metazoa</taxon>
        <taxon>Chordata</taxon>
        <taxon>Craniata</taxon>
        <taxon>Vertebrata</taxon>
        <taxon>Euteleostomi</taxon>
        <taxon>Actinopterygii</taxon>
        <taxon>Polypteriformes</taxon>
        <taxon>Polypteridae</taxon>
        <taxon>Polypterus</taxon>
    </lineage>
</organism>
<accession>A0A8X7X731</accession>
<dbReference type="SUPFAM" id="SSF49447">
    <property type="entry name" value="Second domain of Mu2 adaptin subunit (ap50) of ap2 adaptor"/>
    <property type="match status" value="1"/>
</dbReference>
<evidence type="ECO:0000256" key="5">
    <source>
        <dbReference type="ARBA" id="ARBA00022475"/>
    </source>
</evidence>
<keyword evidence="10" id="KW-0446">Lipid-binding</keyword>
<dbReference type="GO" id="GO:0005905">
    <property type="term" value="C:clathrin-coated pit"/>
    <property type="evidence" value="ECO:0007669"/>
    <property type="project" value="UniProtKB-KW"/>
</dbReference>
<dbReference type="Gene3D" id="2.60.40.1170">
    <property type="entry name" value="Mu homology domain, subdomain B"/>
    <property type="match status" value="2"/>
</dbReference>
<dbReference type="PROSITE" id="PS00990">
    <property type="entry name" value="CLAT_ADAPTOR_M_1"/>
    <property type="match status" value="1"/>
</dbReference>
<evidence type="ECO:0000313" key="13">
    <source>
        <dbReference type="Proteomes" id="UP000886611"/>
    </source>
</evidence>
<feature type="domain" description="MHD" evidence="11">
    <location>
        <begin position="194"/>
        <end position="458"/>
    </location>
</feature>
<dbReference type="PIRSF" id="PIRSF005992">
    <property type="entry name" value="Clathrin_mu"/>
    <property type="match status" value="1"/>
</dbReference>
<dbReference type="InterPro" id="IPR018240">
    <property type="entry name" value="Clathrin_mu_CS"/>
</dbReference>
<dbReference type="GO" id="GO:0005886">
    <property type="term" value="C:plasma membrane"/>
    <property type="evidence" value="ECO:0007669"/>
    <property type="project" value="UniProtKB-SubCell"/>
</dbReference>
<evidence type="ECO:0000313" key="12">
    <source>
        <dbReference type="EMBL" id="KAG2462636.1"/>
    </source>
</evidence>
<dbReference type="FunFam" id="2.60.40.1170:FF:000003">
    <property type="entry name" value="Putative AP-2 complex subunit mu"/>
    <property type="match status" value="1"/>
</dbReference>
<keyword evidence="7" id="KW-0653">Protein transport</keyword>
<keyword evidence="13" id="KW-1185">Reference proteome</keyword>
<comment type="subcellular location">
    <subcellularLocation>
        <location evidence="1">Cell membrane</location>
    </subcellularLocation>
    <subcellularLocation>
        <location evidence="2">Membrane</location>
        <location evidence="2">Coated pit</location>
        <topology evidence="2">Peripheral membrane protein</topology>
        <orientation evidence="2">Cytoplasmic side</orientation>
    </subcellularLocation>
</comment>
<feature type="non-terminal residue" evidence="12">
    <location>
        <position position="1"/>
    </location>
</feature>
<dbReference type="PRINTS" id="PR00314">
    <property type="entry name" value="CLATHRINADPT"/>
</dbReference>
<dbReference type="InterPro" id="IPR043512">
    <property type="entry name" value="Mu2_C"/>
</dbReference>
<dbReference type="EMBL" id="JAATIS010004040">
    <property type="protein sequence ID" value="KAG2462636.1"/>
    <property type="molecule type" value="Genomic_DNA"/>
</dbReference>
<evidence type="ECO:0000256" key="3">
    <source>
        <dbReference type="ARBA" id="ARBA00005324"/>
    </source>
</evidence>
<dbReference type="SUPFAM" id="SSF64356">
    <property type="entry name" value="SNARE-like"/>
    <property type="match status" value="1"/>
</dbReference>
<gene>
    <name evidence="12" type="primary">Ap2m1_0</name>
    <name evidence="12" type="ORF">GTO96_0001154</name>
</gene>
<dbReference type="InterPro" id="IPR028565">
    <property type="entry name" value="MHD"/>
</dbReference>
<dbReference type="GO" id="GO:0006886">
    <property type="term" value="P:intracellular protein transport"/>
    <property type="evidence" value="ECO:0007669"/>
    <property type="project" value="InterPro"/>
</dbReference>
<dbReference type="InterPro" id="IPR001392">
    <property type="entry name" value="Clathrin_mu"/>
</dbReference>
<keyword evidence="4" id="KW-0813">Transport</keyword>
<feature type="binding site" evidence="10">
    <location>
        <position position="365"/>
    </location>
    <ligand>
        <name>a 1,2-diacyl-sn-glycero-3-phospho-(1D-myo-inositol-3,4,5-trisphosphate)</name>
        <dbReference type="ChEBI" id="CHEBI:57836"/>
    </ligand>
</feature>
<dbReference type="FunFam" id="3.30.450.60:FF:000002">
    <property type="entry name" value="AP-2 complex subunit mu, putative"/>
    <property type="match status" value="1"/>
</dbReference>
<dbReference type="Pfam" id="PF00928">
    <property type="entry name" value="Adap_comp_sub"/>
    <property type="match status" value="1"/>
</dbReference>
<dbReference type="InterPro" id="IPR043532">
    <property type="entry name" value="AP2_Mu_N"/>
</dbReference>
<dbReference type="CDD" id="cd14836">
    <property type="entry name" value="AP2_Mu_N"/>
    <property type="match status" value="1"/>
</dbReference>